<dbReference type="SUPFAM" id="SSF52172">
    <property type="entry name" value="CheY-like"/>
    <property type="match status" value="1"/>
</dbReference>
<dbReference type="InterPro" id="IPR011006">
    <property type="entry name" value="CheY-like_superfamily"/>
</dbReference>
<feature type="domain" description="HTH LytTR-type" evidence="4">
    <location>
        <begin position="140"/>
        <end position="244"/>
    </location>
</feature>
<dbReference type="PROSITE" id="PS50110">
    <property type="entry name" value="RESPONSE_REGULATORY"/>
    <property type="match status" value="1"/>
</dbReference>
<accession>A0A1Y0I1Y4</accession>
<proteinExistence type="predicted"/>
<evidence type="ECO:0000256" key="2">
    <source>
        <dbReference type="PROSITE-ProRule" id="PRU00169"/>
    </source>
</evidence>
<dbReference type="InterPro" id="IPR046947">
    <property type="entry name" value="LytR-like"/>
</dbReference>
<dbReference type="GO" id="GO:0003677">
    <property type="term" value="F:DNA binding"/>
    <property type="evidence" value="ECO:0007669"/>
    <property type="project" value="InterPro"/>
</dbReference>
<dbReference type="SMART" id="SM00850">
    <property type="entry name" value="LytTR"/>
    <property type="match status" value="1"/>
</dbReference>
<dbReference type="Pfam" id="PF00072">
    <property type="entry name" value="Response_reg"/>
    <property type="match status" value="1"/>
</dbReference>
<evidence type="ECO:0000259" key="4">
    <source>
        <dbReference type="PROSITE" id="PS50930"/>
    </source>
</evidence>
<gene>
    <name evidence="5" type="ORF">OLMES_0373</name>
</gene>
<dbReference type="KEGG" id="ome:OLMES_0373"/>
<keyword evidence="1" id="KW-0902">Two-component regulatory system</keyword>
<dbReference type="AlphaFoldDB" id="A0A1Y0I1Y4"/>
<dbReference type="Pfam" id="PF04397">
    <property type="entry name" value="LytTR"/>
    <property type="match status" value="1"/>
</dbReference>
<dbReference type="Gene3D" id="2.40.50.1020">
    <property type="entry name" value="LytTr DNA-binding domain"/>
    <property type="match status" value="1"/>
</dbReference>
<dbReference type="EMBL" id="CP021425">
    <property type="protein sequence ID" value="ARU54477.1"/>
    <property type="molecule type" value="Genomic_DNA"/>
</dbReference>
<keyword evidence="6" id="KW-1185">Reference proteome</keyword>
<organism evidence="5 6">
    <name type="scientific">Oleiphilus messinensis</name>
    <dbReference type="NCBI Taxonomy" id="141451"/>
    <lineage>
        <taxon>Bacteria</taxon>
        <taxon>Pseudomonadati</taxon>
        <taxon>Pseudomonadota</taxon>
        <taxon>Gammaproteobacteria</taxon>
        <taxon>Oceanospirillales</taxon>
        <taxon>Oleiphilaceae</taxon>
        <taxon>Oleiphilus</taxon>
    </lineage>
</organism>
<feature type="modified residue" description="4-aspartylphosphate" evidence="2">
    <location>
        <position position="55"/>
    </location>
</feature>
<dbReference type="PROSITE" id="PS50930">
    <property type="entry name" value="HTH_LYTTR"/>
    <property type="match status" value="1"/>
</dbReference>
<name>A0A1Y0I1Y4_9GAMM</name>
<dbReference type="InterPro" id="IPR007492">
    <property type="entry name" value="LytTR_DNA-bd_dom"/>
</dbReference>
<evidence type="ECO:0000313" key="6">
    <source>
        <dbReference type="Proteomes" id="UP000196027"/>
    </source>
</evidence>
<dbReference type="PANTHER" id="PTHR37299">
    <property type="entry name" value="TRANSCRIPTIONAL REGULATOR-RELATED"/>
    <property type="match status" value="1"/>
</dbReference>
<keyword evidence="2" id="KW-0597">Phosphoprotein</keyword>
<dbReference type="PANTHER" id="PTHR37299:SF1">
    <property type="entry name" value="STAGE 0 SPORULATION PROTEIN A HOMOLOG"/>
    <property type="match status" value="1"/>
</dbReference>
<dbReference type="InterPro" id="IPR001789">
    <property type="entry name" value="Sig_transdc_resp-reg_receiver"/>
</dbReference>
<dbReference type="GO" id="GO:0000156">
    <property type="term" value="F:phosphorelay response regulator activity"/>
    <property type="evidence" value="ECO:0007669"/>
    <property type="project" value="InterPro"/>
</dbReference>
<reference evidence="5 6" key="1">
    <citation type="submission" date="2017-05" db="EMBL/GenBank/DDBJ databases">
        <title>Genomic insights into alkan degradation activity of Oleiphilus messinensis.</title>
        <authorList>
            <person name="Kozyavkin S.A."/>
            <person name="Slesarev A.I."/>
            <person name="Golyshin P.N."/>
            <person name="Korzhenkov A."/>
            <person name="Golyshina O.N."/>
            <person name="Toshchakov S.V."/>
        </authorList>
    </citation>
    <scope>NUCLEOTIDE SEQUENCE [LARGE SCALE GENOMIC DNA]</scope>
    <source>
        <strain evidence="5 6">ME102</strain>
    </source>
</reference>
<evidence type="ECO:0000256" key="1">
    <source>
        <dbReference type="ARBA" id="ARBA00023012"/>
    </source>
</evidence>
<dbReference type="Proteomes" id="UP000196027">
    <property type="component" value="Chromosome"/>
</dbReference>
<protein>
    <submittedName>
        <fullName evidence="5">Alginate biosynthesis regulatory protein AlgR</fullName>
    </submittedName>
</protein>
<dbReference type="SMART" id="SM00448">
    <property type="entry name" value="REC"/>
    <property type="match status" value="1"/>
</dbReference>
<sequence>MTTRVLVVDDEPLARQRLLRLLGNLERYTAIGEAENGEEALQKIAETHPDIVLLDIRMPEVDGLQIAERINQLDTPPAIVFCTAYDDYAIAAFQVNAVGYILKPVRQEALQNALDKSARLNKTQLNALEQNKQTEDAQYLVAKTYKGTELIELTHIYYFMADQKYVTVYHQDGETIIDDTLKDLERTYANYFLRVHRNALVNQNRIHALNRNAQGHYELKLNGVSTPLSVSRRHAQELKQWLQQR</sequence>
<dbReference type="Gene3D" id="3.40.50.2300">
    <property type="match status" value="1"/>
</dbReference>
<feature type="domain" description="Response regulatory" evidence="3">
    <location>
        <begin position="4"/>
        <end position="118"/>
    </location>
</feature>
<dbReference type="OrthoDB" id="236568at2"/>
<evidence type="ECO:0000313" key="5">
    <source>
        <dbReference type="EMBL" id="ARU54477.1"/>
    </source>
</evidence>
<evidence type="ECO:0000259" key="3">
    <source>
        <dbReference type="PROSITE" id="PS50110"/>
    </source>
</evidence>
<dbReference type="RefSeq" id="WP_087459674.1">
    <property type="nucleotide sequence ID" value="NZ_CP021425.1"/>
</dbReference>